<gene>
    <name evidence="9" type="primary">tmk_1</name>
    <name evidence="7" type="synonym">tmk</name>
    <name evidence="9" type="ORF">AAX29_01572</name>
</gene>
<keyword evidence="2 7" id="KW-0808">Transferase</keyword>
<dbReference type="PANTHER" id="PTHR10344:SF1">
    <property type="entry name" value="THYMIDYLATE KINASE"/>
    <property type="match status" value="1"/>
</dbReference>
<evidence type="ECO:0000256" key="1">
    <source>
        <dbReference type="ARBA" id="ARBA00009776"/>
    </source>
</evidence>
<evidence type="ECO:0000256" key="7">
    <source>
        <dbReference type="HAMAP-Rule" id="MF_00165"/>
    </source>
</evidence>
<evidence type="ECO:0000256" key="4">
    <source>
        <dbReference type="ARBA" id="ARBA00022741"/>
    </source>
</evidence>
<dbReference type="PATRIC" id="fig|544718.43.peg.1738"/>
<organism evidence="9 10">
    <name type="scientific">Aliarcobacter thereius</name>
    <dbReference type="NCBI Taxonomy" id="544718"/>
    <lineage>
        <taxon>Bacteria</taxon>
        <taxon>Pseudomonadati</taxon>
        <taxon>Campylobacterota</taxon>
        <taxon>Epsilonproteobacteria</taxon>
        <taxon>Campylobacterales</taxon>
        <taxon>Arcobacteraceae</taxon>
        <taxon>Aliarcobacter</taxon>
    </lineage>
</organism>
<dbReference type="Proteomes" id="UP000093281">
    <property type="component" value="Unassembled WGS sequence"/>
</dbReference>
<evidence type="ECO:0000256" key="5">
    <source>
        <dbReference type="ARBA" id="ARBA00022777"/>
    </source>
</evidence>
<dbReference type="GO" id="GO:0005737">
    <property type="term" value="C:cytoplasm"/>
    <property type="evidence" value="ECO:0007669"/>
    <property type="project" value="TreeGrafter"/>
</dbReference>
<dbReference type="InterPro" id="IPR039430">
    <property type="entry name" value="Thymidylate_kin-like_dom"/>
</dbReference>
<comment type="similarity">
    <text evidence="1 7">Belongs to the thymidylate kinase family.</text>
</comment>
<comment type="catalytic activity">
    <reaction evidence="7">
        <text>dTMP + ATP = dTDP + ADP</text>
        <dbReference type="Rhea" id="RHEA:13517"/>
        <dbReference type="ChEBI" id="CHEBI:30616"/>
        <dbReference type="ChEBI" id="CHEBI:58369"/>
        <dbReference type="ChEBI" id="CHEBI:63528"/>
        <dbReference type="ChEBI" id="CHEBI:456216"/>
        <dbReference type="EC" id="2.7.4.9"/>
    </reaction>
</comment>
<dbReference type="EMBL" id="LCUJ01000005">
    <property type="protein sequence ID" value="OCL98659.1"/>
    <property type="molecule type" value="Genomic_DNA"/>
</dbReference>
<evidence type="ECO:0000256" key="3">
    <source>
        <dbReference type="ARBA" id="ARBA00022727"/>
    </source>
</evidence>
<comment type="function">
    <text evidence="7">Phosphorylation of dTMP to form dTDP in both de novo and salvage pathways of dTTP synthesis.</text>
</comment>
<dbReference type="CDD" id="cd01672">
    <property type="entry name" value="TMPK"/>
    <property type="match status" value="1"/>
</dbReference>
<keyword evidence="4 7" id="KW-0547">Nucleotide-binding</keyword>
<dbReference type="GO" id="GO:0004798">
    <property type="term" value="F:dTMP kinase activity"/>
    <property type="evidence" value="ECO:0007669"/>
    <property type="project" value="UniProtKB-UniRule"/>
</dbReference>
<feature type="domain" description="Thymidylate kinase-like" evidence="8">
    <location>
        <begin position="10"/>
        <end position="200"/>
    </location>
</feature>
<comment type="caution">
    <text evidence="9">The sequence shown here is derived from an EMBL/GenBank/DDBJ whole genome shotgun (WGS) entry which is preliminary data.</text>
</comment>
<evidence type="ECO:0000313" key="9">
    <source>
        <dbReference type="EMBL" id="OCL98659.1"/>
    </source>
</evidence>
<protein>
    <recommendedName>
        <fullName evidence="7">Thymidylate kinase</fullName>
        <ecNumber evidence="7">2.7.4.9</ecNumber>
    </recommendedName>
    <alternativeName>
        <fullName evidence="7">dTMP kinase</fullName>
    </alternativeName>
</protein>
<dbReference type="EC" id="2.7.4.9" evidence="7"/>
<dbReference type="GO" id="GO:0005524">
    <property type="term" value="F:ATP binding"/>
    <property type="evidence" value="ECO:0007669"/>
    <property type="project" value="UniProtKB-UniRule"/>
</dbReference>
<dbReference type="AlphaFoldDB" id="A0A1C0B676"/>
<evidence type="ECO:0000313" key="10">
    <source>
        <dbReference type="Proteomes" id="UP000093281"/>
    </source>
</evidence>
<dbReference type="HAMAP" id="MF_00165">
    <property type="entry name" value="Thymidylate_kinase"/>
    <property type="match status" value="1"/>
</dbReference>
<dbReference type="InterPro" id="IPR027417">
    <property type="entry name" value="P-loop_NTPase"/>
</dbReference>
<keyword evidence="3 7" id="KW-0545">Nucleotide biosynthesis</keyword>
<proteinExistence type="inferred from homology"/>
<accession>A0A1C0B676</accession>
<sequence>MQHKGKLIVFEGIDGSGKGTQTKKLFNFLKDKGIKTELFEFPFYSETFFGKEVGNYLNGEFGGLNEIHPKFSAMLYAGDRYEKRDELIEKLNQGYLIICDRYVPSNIAHQTAKYQNEREKETLKKWIEELEYGVYKLPKPDLIFFLNMNPDISDKLILNKSKRDYTDKKKDLHENDNSYLKNVYHTFCEMVSNDNWENIMSNENDNLKTIEEIQHDIIDTLVKKGFINE</sequence>
<comment type="caution">
    <text evidence="7">Lacks conserved residue(s) required for the propagation of feature annotation.</text>
</comment>
<evidence type="ECO:0000256" key="2">
    <source>
        <dbReference type="ARBA" id="ARBA00022679"/>
    </source>
</evidence>
<dbReference type="GO" id="GO:0006227">
    <property type="term" value="P:dUDP biosynthetic process"/>
    <property type="evidence" value="ECO:0007669"/>
    <property type="project" value="TreeGrafter"/>
</dbReference>
<dbReference type="Gene3D" id="3.40.50.300">
    <property type="entry name" value="P-loop containing nucleotide triphosphate hydrolases"/>
    <property type="match status" value="1"/>
</dbReference>
<name>A0A1C0B676_9BACT</name>
<dbReference type="OrthoDB" id="9774907at2"/>
<dbReference type="GO" id="GO:0006235">
    <property type="term" value="P:dTTP biosynthetic process"/>
    <property type="evidence" value="ECO:0007669"/>
    <property type="project" value="UniProtKB-UniRule"/>
</dbReference>
<keyword evidence="5 7" id="KW-0418">Kinase</keyword>
<dbReference type="Pfam" id="PF02223">
    <property type="entry name" value="Thymidylate_kin"/>
    <property type="match status" value="1"/>
</dbReference>
<dbReference type="InterPro" id="IPR018094">
    <property type="entry name" value="Thymidylate_kinase"/>
</dbReference>
<evidence type="ECO:0000259" key="8">
    <source>
        <dbReference type="Pfam" id="PF02223"/>
    </source>
</evidence>
<keyword evidence="6 7" id="KW-0067">ATP-binding</keyword>
<dbReference type="STRING" id="544718.AAX25_01774"/>
<evidence type="ECO:0000256" key="6">
    <source>
        <dbReference type="ARBA" id="ARBA00022840"/>
    </source>
</evidence>
<dbReference type="NCBIfam" id="TIGR00041">
    <property type="entry name" value="DTMP_kinase"/>
    <property type="match status" value="1"/>
</dbReference>
<reference evidence="10" key="1">
    <citation type="submission" date="2015-05" db="EMBL/GenBank/DDBJ databases">
        <authorList>
            <person name="Rovetto F."/>
            <person name="Cocolin L."/>
            <person name="Illeghems K."/>
            <person name="Van Nieuwerburgh F."/>
            <person name="Houf K."/>
        </authorList>
    </citation>
    <scope>NUCLEOTIDE SEQUENCE [LARGE SCALE GENOMIC DNA]</scope>
    <source>
        <strain evidence="10">DU22</strain>
    </source>
</reference>
<dbReference type="RefSeq" id="WP_066184815.1">
    <property type="nucleotide sequence ID" value="NZ_LCUJ01000005.1"/>
</dbReference>
<dbReference type="SUPFAM" id="SSF52540">
    <property type="entry name" value="P-loop containing nucleoside triphosphate hydrolases"/>
    <property type="match status" value="1"/>
</dbReference>
<dbReference type="GO" id="GO:0006233">
    <property type="term" value="P:dTDP biosynthetic process"/>
    <property type="evidence" value="ECO:0007669"/>
    <property type="project" value="InterPro"/>
</dbReference>
<dbReference type="PANTHER" id="PTHR10344">
    <property type="entry name" value="THYMIDYLATE KINASE"/>
    <property type="match status" value="1"/>
</dbReference>